<gene>
    <name evidence="2" type="ORF">BT96DRAFT_1005379</name>
</gene>
<protein>
    <submittedName>
        <fullName evidence="2">Uncharacterized protein</fullName>
    </submittedName>
</protein>
<name>A0A6A4GPB9_9AGAR</name>
<feature type="region of interest" description="Disordered" evidence="1">
    <location>
        <begin position="109"/>
        <end position="139"/>
    </location>
</feature>
<evidence type="ECO:0000313" key="2">
    <source>
        <dbReference type="EMBL" id="KAE9387173.1"/>
    </source>
</evidence>
<evidence type="ECO:0000313" key="3">
    <source>
        <dbReference type="Proteomes" id="UP000799118"/>
    </source>
</evidence>
<organism evidence="2 3">
    <name type="scientific">Gymnopus androsaceus JB14</name>
    <dbReference type="NCBI Taxonomy" id="1447944"/>
    <lineage>
        <taxon>Eukaryota</taxon>
        <taxon>Fungi</taxon>
        <taxon>Dikarya</taxon>
        <taxon>Basidiomycota</taxon>
        <taxon>Agaricomycotina</taxon>
        <taxon>Agaricomycetes</taxon>
        <taxon>Agaricomycetidae</taxon>
        <taxon>Agaricales</taxon>
        <taxon>Marasmiineae</taxon>
        <taxon>Omphalotaceae</taxon>
        <taxon>Gymnopus</taxon>
    </lineage>
</organism>
<dbReference type="AlphaFoldDB" id="A0A6A4GPB9"/>
<feature type="compositionally biased region" description="Acidic residues" evidence="1">
    <location>
        <begin position="129"/>
        <end position="139"/>
    </location>
</feature>
<reference evidence="2" key="1">
    <citation type="journal article" date="2019" name="Environ. Microbiol.">
        <title>Fungal ecological strategies reflected in gene transcription - a case study of two litter decomposers.</title>
        <authorList>
            <person name="Barbi F."/>
            <person name="Kohler A."/>
            <person name="Barry K."/>
            <person name="Baskaran P."/>
            <person name="Daum C."/>
            <person name="Fauchery L."/>
            <person name="Ihrmark K."/>
            <person name="Kuo A."/>
            <person name="LaButti K."/>
            <person name="Lipzen A."/>
            <person name="Morin E."/>
            <person name="Grigoriev I.V."/>
            <person name="Henrissat B."/>
            <person name="Lindahl B."/>
            <person name="Martin F."/>
        </authorList>
    </citation>
    <scope>NUCLEOTIDE SEQUENCE</scope>
    <source>
        <strain evidence="2">JB14</strain>
    </source>
</reference>
<evidence type="ECO:0000256" key="1">
    <source>
        <dbReference type="SAM" id="MobiDB-lite"/>
    </source>
</evidence>
<proteinExistence type="predicted"/>
<feature type="compositionally biased region" description="Basic and acidic residues" evidence="1">
    <location>
        <begin position="109"/>
        <end position="126"/>
    </location>
</feature>
<dbReference type="Proteomes" id="UP000799118">
    <property type="component" value="Unassembled WGS sequence"/>
</dbReference>
<sequence>MAHNPLHPQNNKDHLCHDLDLANEQCCAHDYTSGDSDLTDGEKELMVKVLVEMRVKVKLKYDQRFKPLEQHYYKEMHNHALQLLGPDQPLTDEADRWIHVQARDRAVAKLEAEETDTRRNASHEWVEVSSDDEQDESDL</sequence>
<keyword evidence="3" id="KW-1185">Reference proteome</keyword>
<dbReference type="EMBL" id="ML769818">
    <property type="protein sequence ID" value="KAE9387173.1"/>
    <property type="molecule type" value="Genomic_DNA"/>
</dbReference>
<accession>A0A6A4GPB9</accession>